<dbReference type="GeneID" id="117357727"/>
<keyword evidence="2" id="KW-1185">Reference proteome</keyword>
<dbReference type="Proteomes" id="UP000515159">
    <property type="component" value="Chromosome 3"/>
</dbReference>
<dbReference type="AlphaFoldDB" id="A0A6P8QFK0"/>
<feature type="region of interest" description="Disordered" evidence="1">
    <location>
        <begin position="115"/>
        <end position="141"/>
    </location>
</feature>
<evidence type="ECO:0000256" key="1">
    <source>
        <dbReference type="SAM" id="MobiDB-lite"/>
    </source>
</evidence>
<accession>A0A6P8QFK0</accession>
<gene>
    <name evidence="3" type="primary">LOC117357727</name>
</gene>
<sequence>MGVVPKNDGPRLLHMLGSRYTGTQIPLSATTSCQHTYVYEWISKRKRQTLPYRHCCNNEEEMSICLFHRPRYCINFPSQRKYLSGCLQYYIFQIASRITSLGKLISSDEISNGGSSSALGPSLQLQQPNIPHTGQRPTPDKEEQLILGATAMFHAPAK</sequence>
<evidence type="ECO:0000313" key="3">
    <source>
        <dbReference type="RefSeq" id="XP_033794605.1"/>
    </source>
</evidence>
<feature type="compositionally biased region" description="Polar residues" evidence="1">
    <location>
        <begin position="123"/>
        <end position="136"/>
    </location>
</feature>
<dbReference type="RefSeq" id="XP_033794605.1">
    <property type="nucleotide sequence ID" value="XM_033938714.1"/>
</dbReference>
<proteinExistence type="predicted"/>
<dbReference type="PROSITE" id="PS51257">
    <property type="entry name" value="PROKAR_LIPOPROTEIN"/>
    <property type="match status" value="1"/>
</dbReference>
<reference evidence="3" key="1">
    <citation type="submission" date="2025-08" db="UniProtKB">
        <authorList>
            <consortium name="RefSeq"/>
        </authorList>
    </citation>
    <scope>IDENTIFICATION</scope>
</reference>
<protein>
    <submittedName>
        <fullName evidence="3">Uncharacterized protein LOC117357727 isoform X2</fullName>
    </submittedName>
</protein>
<name>A0A6P8QFK0_GEOSA</name>
<evidence type="ECO:0000313" key="2">
    <source>
        <dbReference type="Proteomes" id="UP000515159"/>
    </source>
</evidence>
<organism evidence="2 3">
    <name type="scientific">Geotrypetes seraphini</name>
    <name type="common">Gaboon caecilian</name>
    <name type="synonym">Caecilia seraphini</name>
    <dbReference type="NCBI Taxonomy" id="260995"/>
    <lineage>
        <taxon>Eukaryota</taxon>
        <taxon>Metazoa</taxon>
        <taxon>Chordata</taxon>
        <taxon>Craniata</taxon>
        <taxon>Vertebrata</taxon>
        <taxon>Euteleostomi</taxon>
        <taxon>Amphibia</taxon>
        <taxon>Gymnophiona</taxon>
        <taxon>Geotrypetes</taxon>
    </lineage>
</organism>